<name>A0ABY2X3Q5_9RHOB</name>
<protein>
    <submittedName>
        <fullName evidence="2">DUF2796 domain-containing protein</fullName>
    </submittedName>
</protein>
<evidence type="ECO:0000313" key="3">
    <source>
        <dbReference type="Proteomes" id="UP001193035"/>
    </source>
</evidence>
<sequence length="197" mass="21210">MKHLVLAMSVFPAALSAEQTRSVDAHVHGAGTVGIAFSGSDFSLSLEAPGADIVGFEHAAVTAEDRDLVQAAISDLAKPLTLFVVSDEAGCTVKSANVSVAMSQIGEHETEGDHSGEATEEHDHSEHAEDHAAVHSEFHAEYVMTCQNIDAIDGIRFDYFERFPNAQELDVQVVSPKGARAYEIGRSDVELDLREMF</sequence>
<dbReference type="EMBL" id="VCPD01000001">
    <property type="protein sequence ID" value="TMV10021.1"/>
    <property type="molecule type" value="Genomic_DNA"/>
</dbReference>
<evidence type="ECO:0000313" key="2">
    <source>
        <dbReference type="EMBL" id="TMV10021.1"/>
    </source>
</evidence>
<evidence type="ECO:0000256" key="1">
    <source>
        <dbReference type="SAM" id="MobiDB-lite"/>
    </source>
</evidence>
<comment type="caution">
    <text evidence="2">The sequence shown here is derived from an EMBL/GenBank/DDBJ whole genome shotgun (WGS) entry which is preliminary data.</text>
</comment>
<accession>A0ABY2X3Q5</accession>
<gene>
    <name evidence="2" type="ORF">FGK63_02875</name>
</gene>
<proteinExistence type="predicted"/>
<organism evidence="2 3">
    <name type="scientific">Ruegeria sediminis</name>
    <dbReference type="NCBI Taxonomy" id="2583820"/>
    <lineage>
        <taxon>Bacteria</taxon>
        <taxon>Pseudomonadati</taxon>
        <taxon>Pseudomonadota</taxon>
        <taxon>Alphaproteobacteria</taxon>
        <taxon>Rhodobacterales</taxon>
        <taxon>Roseobacteraceae</taxon>
        <taxon>Ruegeria</taxon>
    </lineage>
</organism>
<dbReference type="InterPro" id="IPR021253">
    <property type="entry name" value="ZrgA-like"/>
</dbReference>
<keyword evidence="3" id="KW-1185">Reference proteome</keyword>
<feature type="region of interest" description="Disordered" evidence="1">
    <location>
        <begin position="106"/>
        <end position="132"/>
    </location>
</feature>
<dbReference type="RefSeq" id="WP_138840080.1">
    <property type="nucleotide sequence ID" value="NZ_VCPD01000001.1"/>
</dbReference>
<reference evidence="2 3" key="1">
    <citation type="submission" date="2019-05" db="EMBL/GenBank/DDBJ databases">
        <title>Ruegeria sp. nov., isolated from tidal flat.</title>
        <authorList>
            <person name="Kim W."/>
        </authorList>
    </citation>
    <scope>NUCLEOTIDE SEQUENCE [LARGE SCALE GENOMIC DNA]</scope>
    <source>
        <strain evidence="2 3">CAU 1488</strain>
    </source>
</reference>
<dbReference type="Pfam" id="PF10986">
    <property type="entry name" value="ZrgA"/>
    <property type="match status" value="1"/>
</dbReference>
<dbReference type="Proteomes" id="UP001193035">
    <property type="component" value="Unassembled WGS sequence"/>
</dbReference>